<comment type="caution">
    <text evidence="12">The sequence shown here is derived from an EMBL/GenBank/DDBJ whole genome shotgun (WGS) entry which is preliminary data.</text>
</comment>
<keyword evidence="7" id="KW-0325">Glycoprotein</keyword>
<feature type="signal peptide" evidence="10">
    <location>
        <begin position="1"/>
        <end position="22"/>
    </location>
</feature>
<evidence type="ECO:0000256" key="3">
    <source>
        <dbReference type="ARBA" id="ARBA00022622"/>
    </source>
</evidence>
<keyword evidence="6" id="KW-1015">Disulfide bond</keyword>
<evidence type="ECO:0000256" key="5">
    <source>
        <dbReference type="ARBA" id="ARBA00023136"/>
    </source>
</evidence>
<dbReference type="GO" id="GO:0035036">
    <property type="term" value="P:sperm-egg recognition"/>
    <property type="evidence" value="ECO:0007669"/>
    <property type="project" value="TreeGrafter"/>
</dbReference>
<dbReference type="SUPFAM" id="SSF57302">
    <property type="entry name" value="Snake toxin-like"/>
    <property type="match status" value="1"/>
</dbReference>
<comment type="similarity">
    <text evidence="9">Belongs to the SPACA4/bouncer family.</text>
</comment>
<feature type="chain" id="PRO_5042153051" evidence="10">
    <location>
        <begin position="23"/>
        <end position="125"/>
    </location>
</feature>
<dbReference type="Pfam" id="PF00021">
    <property type="entry name" value="UPAR_LY6"/>
    <property type="match status" value="1"/>
</dbReference>
<name>A0AAD8G3Q8_ACIOX</name>
<comment type="subcellular location">
    <subcellularLocation>
        <location evidence="1">Cell membrane</location>
        <topology evidence="1">Lipid-anchor</topology>
        <topology evidence="1">GPI-anchor</topology>
    </subcellularLocation>
</comment>
<keyword evidence="3" id="KW-0336">GPI-anchor</keyword>
<dbReference type="InterPro" id="IPR045860">
    <property type="entry name" value="Snake_toxin-like_sf"/>
</dbReference>
<dbReference type="InterPro" id="IPR046354">
    <property type="entry name" value="SPACA4/Bouncer"/>
</dbReference>
<keyword evidence="5" id="KW-0472">Membrane</keyword>
<evidence type="ECO:0000256" key="4">
    <source>
        <dbReference type="ARBA" id="ARBA00022729"/>
    </source>
</evidence>
<evidence type="ECO:0000256" key="1">
    <source>
        <dbReference type="ARBA" id="ARBA00004609"/>
    </source>
</evidence>
<dbReference type="Gene3D" id="2.10.60.10">
    <property type="entry name" value="CD59"/>
    <property type="match status" value="1"/>
</dbReference>
<sequence length="125" mass="13427">MNRLSSLLLCAAVLQQVVTSRALTCFYCQFDRKGRGCSNLQSQCVRGGACFTGSGLYGGLEVLKGKGCVDKELCNALGSTDFRGVTYTVKYDCCRHDLCNSRSEPSAGPSRLTLLMGVGVVLLRT</sequence>
<accession>A0AAD8G3Q8</accession>
<keyword evidence="13" id="KW-1185">Reference proteome</keyword>
<evidence type="ECO:0000256" key="2">
    <source>
        <dbReference type="ARBA" id="ARBA00022475"/>
    </source>
</evidence>
<evidence type="ECO:0000256" key="6">
    <source>
        <dbReference type="ARBA" id="ARBA00023157"/>
    </source>
</evidence>
<gene>
    <name evidence="12" type="primary">SPACA4</name>
    <name evidence="12" type="ORF">AOXY_G11301</name>
</gene>
<evidence type="ECO:0000256" key="7">
    <source>
        <dbReference type="ARBA" id="ARBA00023180"/>
    </source>
</evidence>
<keyword evidence="8" id="KW-0449">Lipoprotein</keyword>
<dbReference type="PANTHER" id="PTHR47613">
    <property type="entry name" value="SPERM ACROSOME MEMBRANE-ASSOCIATED PROTEIN 4"/>
    <property type="match status" value="1"/>
</dbReference>
<dbReference type="Proteomes" id="UP001230051">
    <property type="component" value="Unassembled WGS sequence"/>
</dbReference>
<evidence type="ECO:0000256" key="8">
    <source>
        <dbReference type="ARBA" id="ARBA00023288"/>
    </source>
</evidence>
<evidence type="ECO:0000259" key="11">
    <source>
        <dbReference type="Pfam" id="PF00021"/>
    </source>
</evidence>
<evidence type="ECO:0000256" key="10">
    <source>
        <dbReference type="SAM" id="SignalP"/>
    </source>
</evidence>
<dbReference type="AlphaFoldDB" id="A0AAD8G3Q8"/>
<keyword evidence="4 10" id="KW-0732">Signal</keyword>
<feature type="domain" description="UPAR/Ly6" evidence="11">
    <location>
        <begin position="22"/>
        <end position="101"/>
    </location>
</feature>
<organism evidence="12 13">
    <name type="scientific">Acipenser oxyrinchus oxyrinchus</name>
    <dbReference type="NCBI Taxonomy" id="40147"/>
    <lineage>
        <taxon>Eukaryota</taxon>
        <taxon>Metazoa</taxon>
        <taxon>Chordata</taxon>
        <taxon>Craniata</taxon>
        <taxon>Vertebrata</taxon>
        <taxon>Euteleostomi</taxon>
        <taxon>Actinopterygii</taxon>
        <taxon>Chondrostei</taxon>
        <taxon>Acipenseriformes</taxon>
        <taxon>Acipenseridae</taxon>
        <taxon>Acipenser</taxon>
    </lineage>
</organism>
<dbReference type="GO" id="GO:0098552">
    <property type="term" value="C:side of membrane"/>
    <property type="evidence" value="ECO:0007669"/>
    <property type="project" value="UniProtKB-KW"/>
</dbReference>
<dbReference type="GO" id="GO:0005886">
    <property type="term" value="C:plasma membrane"/>
    <property type="evidence" value="ECO:0007669"/>
    <property type="project" value="UniProtKB-SubCell"/>
</dbReference>
<evidence type="ECO:0000313" key="12">
    <source>
        <dbReference type="EMBL" id="KAK1166728.1"/>
    </source>
</evidence>
<evidence type="ECO:0000313" key="13">
    <source>
        <dbReference type="Proteomes" id="UP001230051"/>
    </source>
</evidence>
<dbReference type="PANTHER" id="PTHR47613:SF1">
    <property type="entry name" value="SPERM ACROSOME MEMBRANE-ASSOCIATED PROTEIN 4"/>
    <property type="match status" value="1"/>
</dbReference>
<proteinExistence type="inferred from homology"/>
<evidence type="ECO:0000256" key="9">
    <source>
        <dbReference type="ARBA" id="ARBA00029446"/>
    </source>
</evidence>
<protein>
    <submittedName>
        <fullName evidence="12">Sperm acrosome membrane-associated protein 4-like</fullName>
    </submittedName>
</protein>
<dbReference type="EMBL" id="JAGXEW010000010">
    <property type="protein sequence ID" value="KAK1166728.1"/>
    <property type="molecule type" value="Genomic_DNA"/>
</dbReference>
<reference evidence="12" key="1">
    <citation type="submission" date="2022-02" db="EMBL/GenBank/DDBJ databases">
        <title>Atlantic sturgeon de novo genome assembly.</title>
        <authorList>
            <person name="Stock M."/>
            <person name="Klopp C."/>
            <person name="Guiguen Y."/>
            <person name="Cabau C."/>
            <person name="Parinello H."/>
            <person name="Santidrian Yebra-Pimentel E."/>
            <person name="Kuhl H."/>
            <person name="Dirks R.P."/>
            <person name="Guessner J."/>
            <person name="Wuertz S."/>
            <person name="Du K."/>
            <person name="Schartl M."/>
        </authorList>
    </citation>
    <scope>NUCLEOTIDE SEQUENCE</scope>
    <source>
        <strain evidence="12">STURGEONOMICS-FGT-2020</strain>
        <tissue evidence="12">Whole blood</tissue>
    </source>
</reference>
<dbReference type="InterPro" id="IPR016054">
    <property type="entry name" value="LY6_UPA_recep-like"/>
</dbReference>
<keyword evidence="2" id="KW-1003">Cell membrane</keyword>